<comment type="caution">
    <text evidence="2">The sequence shown here is derived from an EMBL/GenBank/DDBJ whole genome shotgun (WGS) entry which is preliminary data.</text>
</comment>
<protein>
    <recommendedName>
        <fullName evidence="4">Secreted protein</fullName>
    </recommendedName>
</protein>
<feature type="signal peptide" evidence="1">
    <location>
        <begin position="1"/>
        <end position="26"/>
    </location>
</feature>
<evidence type="ECO:0000256" key="1">
    <source>
        <dbReference type="SAM" id="SignalP"/>
    </source>
</evidence>
<evidence type="ECO:0008006" key="4">
    <source>
        <dbReference type="Google" id="ProtNLM"/>
    </source>
</evidence>
<organism evidence="2 3">
    <name type="scientific">Mycena alexandri</name>
    <dbReference type="NCBI Taxonomy" id="1745969"/>
    <lineage>
        <taxon>Eukaryota</taxon>
        <taxon>Fungi</taxon>
        <taxon>Dikarya</taxon>
        <taxon>Basidiomycota</taxon>
        <taxon>Agaricomycotina</taxon>
        <taxon>Agaricomycetes</taxon>
        <taxon>Agaricomycetidae</taxon>
        <taxon>Agaricales</taxon>
        <taxon>Marasmiineae</taxon>
        <taxon>Mycenaceae</taxon>
        <taxon>Mycena</taxon>
    </lineage>
</organism>
<gene>
    <name evidence="2" type="ORF">C8F04DRAFT_1066350</name>
</gene>
<reference evidence="2" key="1">
    <citation type="submission" date="2023-03" db="EMBL/GenBank/DDBJ databases">
        <title>Massive genome expansion in bonnet fungi (Mycena s.s.) driven by repeated elements and novel gene families across ecological guilds.</title>
        <authorList>
            <consortium name="Lawrence Berkeley National Laboratory"/>
            <person name="Harder C.B."/>
            <person name="Miyauchi S."/>
            <person name="Viragh M."/>
            <person name="Kuo A."/>
            <person name="Thoen E."/>
            <person name="Andreopoulos B."/>
            <person name="Lu D."/>
            <person name="Skrede I."/>
            <person name="Drula E."/>
            <person name="Henrissat B."/>
            <person name="Morin E."/>
            <person name="Kohler A."/>
            <person name="Barry K."/>
            <person name="LaButti K."/>
            <person name="Morin E."/>
            <person name="Salamov A."/>
            <person name="Lipzen A."/>
            <person name="Mereny Z."/>
            <person name="Hegedus B."/>
            <person name="Baldrian P."/>
            <person name="Stursova M."/>
            <person name="Weitz H."/>
            <person name="Taylor A."/>
            <person name="Grigoriev I.V."/>
            <person name="Nagy L.G."/>
            <person name="Martin F."/>
            <person name="Kauserud H."/>
        </authorList>
    </citation>
    <scope>NUCLEOTIDE SEQUENCE</scope>
    <source>
        <strain evidence="2">CBHHK200</strain>
    </source>
</reference>
<dbReference type="EMBL" id="JARJCM010000004">
    <property type="protein sequence ID" value="KAJ7045837.1"/>
    <property type="molecule type" value="Genomic_DNA"/>
</dbReference>
<accession>A0AAD6TL48</accession>
<name>A0AAD6TL48_9AGAR</name>
<sequence length="95" mass="10526">MNAQEVAVRLLRQLVPVLFLVTRADSAGQDRVGGCPRQLFVRHDGARAHASHALHLRRFGLVGNCWQLGPLGPMIHPSIHHPFPLLSLKFPIPSQ</sequence>
<evidence type="ECO:0000313" key="3">
    <source>
        <dbReference type="Proteomes" id="UP001218188"/>
    </source>
</evidence>
<feature type="chain" id="PRO_5041935985" description="Secreted protein" evidence="1">
    <location>
        <begin position="27"/>
        <end position="95"/>
    </location>
</feature>
<proteinExistence type="predicted"/>
<keyword evidence="3" id="KW-1185">Reference proteome</keyword>
<dbReference type="AlphaFoldDB" id="A0AAD6TL48"/>
<keyword evidence="1" id="KW-0732">Signal</keyword>
<dbReference type="Proteomes" id="UP001218188">
    <property type="component" value="Unassembled WGS sequence"/>
</dbReference>
<evidence type="ECO:0000313" key="2">
    <source>
        <dbReference type="EMBL" id="KAJ7045837.1"/>
    </source>
</evidence>